<dbReference type="Pfam" id="PF02823">
    <property type="entry name" value="ATP-synt_DE_N"/>
    <property type="match status" value="1"/>
</dbReference>
<evidence type="ECO:0000256" key="4">
    <source>
        <dbReference type="ARBA" id="ARBA00022475"/>
    </source>
</evidence>
<comment type="subunit">
    <text evidence="9 10">F-type ATPases have 2 components, CF(1) - the catalytic core - and CF(0) - the membrane proton channel. CF(1) has five subunits: alpha(3), beta(3), gamma(1), delta(1), epsilon(1). CF(0) has three main subunits: a, b and c.</text>
</comment>
<dbReference type="InterPro" id="IPR020547">
    <property type="entry name" value="ATP_synth_F1_esu_C"/>
</dbReference>
<comment type="similarity">
    <text evidence="2 9 10">Belongs to the ATPase epsilon chain family.</text>
</comment>
<dbReference type="RefSeq" id="WP_209467880.1">
    <property type="nucleotide sequence ID" value="NZ_JAGGLG010000035.1"/>
</dbReference>
<dbReference type="NCBIfam" id="TIGR01216">
    <property type="entry name" value="ATP_synt_epsi"/>
    <property type="match status" value="1"/>
</dbReference>
<dbReference type="InterPro" id="IPR036794">
    <property type="entry name" value="ATP_F1_dsu/esu_C_sf"/>
</dbReference>
<evidence type="ECO:0000259" key="12">
    <source>
        <dbReference type="Pfam" id="PF02823"/>
    </source>
</evidence>
<evidence type="ECO:0000256" key="10">
    <source>
        <dbReference type="RuleBase" id="RU003656"/>
    </source>
</evidence>
<evidence type="ECO:0000256" key="5">
    <source>
        <dbReference type="ARBA" id="ARBA00023065"/>
    </source>
</evidence>
<dbReference type="InterPro" id="IPR036771">
    <property type="entry name" value="ATPsynth_dsu/esu_N"/>
</dbReference>
<dbReference type="HAMAP" id="MF_00530">
    <property type="entry name" value="ATP_synth_epsil_bac"/>
    <property type="match status" value="1"/>
</dbReference>
<accession>A0ABS4JW64</accession>
<keyword evidence="8 9" id="KW-0066">ATP synthesis</keyword>
<sequence length="140" mass="15116">MAADMTITIITPEHTVLKNVPADAVVVPVVDGSMGILKNHAPMVANLRIGVLRYKDGGGAFKRVAVTGGFVEVSDNKITVLADAAEEAESIDVMRAREAKRRAEARLRDRKASIDRTRAEAALRRAIARLRAAGVLEDEK</sequence>
<comment type="caution">
    <text evidence="13">The sequence shown here is derived from an EMBL/GenBank/DDBJ whole genome shotgun (WGS) entry which is preliminary data.</text>
</comment>
<dbReference type="InterPro" id="IPR020546">
    <property type="entry name" value="ATP_synth_F1_dsu/esu_N"/>
</dbReference>
<dbReference type="PANTHER" id="PTHR13822">
    <property type="entry name" value="ATP SYNTHASE DELTA/EPSILON CHAIN"/>
    <property type="match status" value="1"/>
</dbReference>
<protein>
    <recommendedName>
        <fullName evidence="9">ATP synthase epsilon chain</fullName>
    </recommendedName>
    <alternativeName>
        <fullName evidence="9">ATP synthase F1 sector epsilon subunit</fullName>
    </alternativeName>
    <alternativeName>
        <fullName evidence="9">F-ATPase epsilon subunit</fullName>
    </alternativeName>
</protein>
<keyword evidence="3 9" id="KW-0813">Transport</keyword>
<evidence type="ECO:0000256" key="2">
    <source>
        <dbReference type="ARBA" id="ARBA00005712"/>
    </source>
</evidence>
<dbReference type="Gene3D" id="1.20.5.440">
    <property type="entry name" value="ATP synthase delta/epsilon subunit, C-terminal domain"/>
    <property type="match status" value="1"/>
</dbReference>
<feature type="domain" description="ATP synthase F1 complex delta/epsilon subunit N-terminal" evidence="12">
    <location>
        <begin position="5"/>
        <end position="85"/>
    </location>
</feature>
<keyword evidence="6 9" id="KW-0472">Membrane</keyword>
<evidence type="ECO:0000256" key="9">
    <source>
        <dbReference type="HAMAP-Rule" id="MF_00530"/>
    </source>
</evidence>
<keyword evidence="9" id="KW-0375">Hydrogen ion transport</keyword>
<evidence type="ECO:0000256" key="7">
    <source>
        <dbReference type="ARBA" id="ARBA00023196"/>
    </source>
</evidence>
<comment type="function">
    <text evidence="9">Produces ATP from ADP in the presence of a proton gradient across the membrane.</text>
</comment>
<comment type="subcellular location">
    <subcellularLocation>
        <location evidence="1 9">Cell membrane</location>
        <topology evidence="1 9">Peripheral membrane protein</topology>
    </subcellularLocation>
</comment>
<feature type="domain" description="ATP synthase epsilon subunit C-terminal" evidence="11">
    <location>
        <begin position="89"/>
        <end position="134"/>
    </location>
</feature>
<dbReference type="Proteomes" id="UP001519289">
    <property type="component" value="Unassembled WGS sequence"/>
</dbReference>
<gene>
    <name evidence="9" type="primary">atpC</name>
    <name evidence="13" type="ORF">J2Z79_003222</name>
</gene>
<dbReference type="EMBL" id="JAGGLG010000035">
    <property type="protein sequence ID" value="MBP2019780.1"/>
    <property type="molecule type" value="Genomic_DNA"/>
</dbReference>
<proteinExistence type="inferred from homology"/>
<dbReference type="NCBIfam" id="NF009980">
    <property type="entry name" value="PRK13446.1"/>
    <property type="match status" value="1"/>
</dbReference>
<dbReference type="Gene3D" id="2.60.15.10">
    <property type="entry name" value="F0F1 ATP synthase delta/epsilon subunit, N-terminal"/>
    <property type="match status" value="1"/>
</dbReference>
<dbReference type="SUPFAM" id="SSF46604">
    <property type="entry name" value="Epsilon subunit of F1F0-ATP synthase C-terminal domain"/>
    <property type="match status" value="1"/>
</dbReference>
<dbReference type="SUPFAM" id="SSF51344">
    <property type="entry name" value="Epsilon subunit of F1F0-ATP synthase N-terminal domain"/>
    <property type="match status" value="1"/>
</dbReference>
<dbReference type="Pfam" id="PF00401">
    <property type="entry name" value="ATP-synt_DE"/>
    <property type="match status" value="1"/>
</dbReference>
<dbReference type="PANTHER" id="PTHR13822:SF10">
    <property type="entry name" value="ATP SYNTHASE EPSILON CHAIN, CHLOROPLASTIC"/>
    <property type="match status" value="1"/>
</dbReference>
<evidence type="ECO:0000256" key="6">
    <source>
        <dbReference type="ARBA" id="ARBA00023136"/>
    </source>
</evidence>
<keyword evidence="4 9" id="KW-1003">Cell membrane</keyword>
<reference evidence="13 14" key="1">
    <citation type="submission" date="2021-03" db="EMBL/GenBank/DDBJ databases">
        <title>Genomic Encyclopedia of Type Strains, Phase IV (KMG-IV): sequencing the most valuable type-strain genomes for metagenomic binning, comparative biology and taxonomic classification.</title>
        <authorList>
            <person name="Goeker M."/>
        </authorList>
    </citation>
    <scope>NUCLEOTIDE SEQUENCE [LARGE SCALE GENOMIC DNA]</scope>
    <source>
        <strain evidence="13 14">DSM 27138</strain>
    </source>
</reference>
<dbReference type="InterPro" id="IPR001469">
    <property type="entry name" value="ATP_synth_F1_dsu/esu"/>
</dbReference>
<evidence type="ECO:0000256" key="1">
    <source>
        <dbReference type="ARBA" id="ARBA00004202"/>
    </source>
</evidence>
<evidence type="ECO:0000313" key="13">
    <source>
        <dbReference type="EMBL" id="MBP2019780.1"/>
    </source>
</evidence>
<evidence type="ECO:0000256" key="3">
    <source>
        <dbReference type="ARBA" id="ARBA00022448"/>
    </source>
</evidence>
<keyword evidence="5 9" id="KW-0406">Ion transport</keyword>
<evidence type="ECO:0000256" key="8">
    <source>
        <dbReference type="ARBA" id="ARBA00023310"/>
    </source>
</evidence>
<organism evidence="13 14">
    <name type="scientific">Symbiobacterium terraclitae</name>
    <dbReference type="NCBI Taxonomy" id="557451"/>
    <lineage>
        <taxon>Bacteria</taxon>
        <taxon>Bacillati</taxon>
        <taxon>Bacillota</taxon>
        <taxon>Clostridia</taxon>
        <taxon>Eubacteriales</taxon>
        <taxon>Symbiobacteriaceae</taxon>
        <taxon>Symbiobacterium</taxon>
    </lineage>
</organism>
<keyword evidence="14" id="KW-1185">Reference proteome</keyword>
<evidence type="ECO:0000313" key="14">
    <source>
        <dbReference type="Proteomes" id="UP001519289"/>
    </source>
</evidence>
<dbReference type="CDD" id="cd12152">
    <property type="entry name" value="F1-ATPase_delta"/>
    <property type="match status" value="1"/>
</dbReference>
<name>A0ABS4JW64_9FIRM</name>
<evidence type="ECO:0000259" key="11">
    <source>
        <dbReference type="Pfam" id="PF00401"/>
    </source>
</evidence>
<keyword evidence="7 9" id="KW-0139">CF(1)</keyword>